<keyword evidence="4" id="KW-1133">Transmembrane helix</keyword>
<proteinExistence type="inferred from homology"/>
<evidence type="ECO:0000256" key="1">
    <source>
        <dbReference type="ARBA" id="ARBA00006484"/>
    </source>
</evidence>
<sequence length="241" mass="27313">MSQQKRTWIIVGATSIIAQEFAAIAAKNKHPLVLVGRNKEQLSLIASDLQLRHKISCDILVTDLSKKYDVLLQYITNSSIESDLFLAHTTMVSNQELSAATIQEVIHTNILSTIEIIHTYLQKKQAEHHLLFLSSVAALRGRAKNSLYGASKAAIEVYLQGLQQQADKNTCITIARLGFIDTRLTFGEPGVFYASPPEACARACWKAVKNHKRVIYHPFFWRYIMAIIRHLPFFIYKKMKV</sequence>
<protein>
    <submittedName>
        <fullName evidence="5">Oxidoreductase</fullName>
        <ecNumber evidence="6">1.-.-.-</ecNumber>
    </submittedName>
</protein>
<dbReference type="STRING" id="45056.Lade_0270"/>
<dbReference type="Proteomes" id="UP000281170">
    <property type="component" value="Plasmid 11"/>
</dbReference>
<dbReference type="PANTHER" id="PTHR43391">
    <property type="entry name" value="RETINOL DEHYDROGENASE-RELATED"/>
    <property type="match status" value="1"/>
</dbReference>
<evidence type="ECO:0000256" key="2">
    <source>
        <dbReference type="ARBA" id="ARBA00022857"/>
    </source>
</evidence>
<dbReference type="RefSeq" id="WP_058461358.1">
    <property type="nucleotide sequence ID" value="NZ_CAAAHS010000008.1"/>
</dbReference>
<evidence type="ECO:0000313" key="6">
    <source>
        <dbReference type="EMBL" id="VEH85191.1"/>
    </source>
</evidence>
<dbReference type="AlphaFoldDB" id="A0A0W0R3K0"/>
<feature type="transmembrane region" description="Helical" evidence="4">
    <location>
        <begin position="219"/>
        <end position="236"/>
    </location>
</feature>
<evidence type="ECO:0000256" key="3">
    <source>
        <dbReference type="ARBA" id="ARBA00023002"/>
    </source>
</evidence>
<keyword evidence="4" id="KW-0812">Transmembrane</keyword>
<dbReference type="EMBL" id="LNKA01000001">
    <property type="protein sequence ID" value="KTC65612.1"/>
    <property type="molecule type" value="Genomic_DNA"/>
</dbReference>
<keyword evidence="6" id="KW-0614">Plasmid</keyword>
<dbReference type="PATRIC" id="fig|45056.6.peg.276"/>
<geneLocation type="plasmid" evidence="6 8">
    <name>11</name>
</geneLocation>
<gene>
    <name evidence="5" type="ORF">Lade_0270</name>
    <name evidence="6" type="ORF">NCTC12735_00815</name>
</gene>
<reference evidence="5 7" key="1">
    <citation type="submission" date="2015-11" db="EMBL/GenBank/DDBJ databases">
        <title>Identification of large and diverse effector repertoires of 38 Legionella species.</title>
        <authorList>
            <person name="Burstein D."/>
            <person name="Amaro F."/>
            <person name="Zusman T."/>
            <person name="Lifshitz Z."/>
            <person name="Cohen O."/>
            <person name="Gilbert J.A."/>
            <person name="Pupko T."/>
            <person name="Shuman H.A."/>
            <person name="Segal G."/>
        </authorList>
    </citation>
    <scope>NUCLEOTIDE SEQUENCE [LARGE SCALE GENOMIC DNA]</scope>
    <source>
        <strain evidence="5 7">1762-AUS-E</strain>
    </source>
</reference>
<dbReference type="InterPro" id="IPR036291">
    <property type="entry name" value="NAD(P)-bd_dom_sf"/>
</dbReference>
<dbReference type="SUPFAM" id="SSF51735">
    <property type="entry name" value="NAD(P)-binding Rossmann-fold domains"/>
    <property type="match status" value="1"/>
</dbReference>
<dbReference type="EC" id="1.-.-.-" evidence="6"/>
<keyword evidence="2" id="KW-0521">NADP</keyword>
<keyword evidence="7" id="KW-1185">Reference proteome</keyword>
<dbReference type="EMBL" id="LR134420">
    <property type="protein sequence ID" value="VEH85191.1"/>
    <property type="molecule type" value="Genomic_DNA"/>
</dbReference>
<dbReference type="Pfam" id="PF00106">
    <property type="entry name" value="adh_short"/>
    <property type="match status" value="1"/>
</dbReference>
<dbReference type="OrthoDB" id="335726at2"/>
<dbReference type="InterPro" id="IPR020904">
    <property type="entry name" value="Sc_DH/Rdtase_CS"/>
</dbReference>
<evidence type="ECO:0000313" key="8">
    <source>
        <dbReference type="Proteomes" id="UP000281170"/>
    </source>
</evidence>
<dbReference type="PANTHER" id="PTHR43391:SF14">
    <property type="entry name" value="DEHYDROGENASE_REDUCTASE SDR FAMILY PROTEIN 7-LIKE"/>
    <property type="match status" value="1"/>
</dbReference>
<evidence type="ECO:0000313" key="5">
    <source>
        <dbReference type="EMBL" id="KTC65612.1"/>
    </source>
</evidence>
<reference evidence="6 8" key="2">
    <citation type="submission" date="2018-12" db="EMBL/GenBank/DDBJ databases">
        <authorList>
            <consortium name="Pathogen Informatics"/>
        </authorList>
    </citation>
    <scope>NUCLEOTIDE SEQUENCE [LARGE SCALE GENOMIC DNA]</scope>
    <source>
        <strain evidence="6 8">NCTC12735</strain>
        <plasmid evidence="8">11</plasmid>
    </source>
</reference>
<dbReference type="PROSITE" id="PS00061">
    <property type="entry name" value="ADH_SHORT"/>
    <property type="match status" value="1"/>
</dbReference>
<dbReference type="Gene3D" id="3.40.50.720">
    <property type="entry name" value="NAD(P)-binding Rossmann-like Domain"/>
    <property type="match status" value="1"/>
</dbReference>
<comment type="similarity">
    <text evidence="1">Belongs to the short-chain dehydrogenases/reductases (SDR) family.</text>
</comment>
<dbReference type="Proteomes" id="UP000054859">
    <property type="component" value="Unassembled WGS sequence"/>
</dbReference>
<dbReference type="GO" id="GO:0016491">
    <property type="term" value="F:oxidoreductase activity"/>
    <property type="evidence" value="ECO:0007669"/>
    <property type="project" value="UniProtKB-KW"/>
</dbReference>
<evidence type="ECO:0000313" key="7">
    <source>
        <dbReference type="Proteomes" id="UP000054859"/>
    </source>
</evidence>
<dbReference type="KEGG" id="ladl:NCTC12735_00815"/>
<accession>A0A0W0R3K0</accession>
<keyword evidence="3 6" id="KW-0560">Oxidoreductase</keyword>
<keyword evidence="4" id="KW-0472">Membrane</keyword>
<organism evidence="5 7">
    <name type="scientific">Legionella adelaidensis</name>
    <dbReference type="NCBI Taxonomy" id="45056"/>
    <lineage>
        <taxon>Bacteria</taxon>
        <taxon>Pseudomonadati</taxon>
        <taxon>Pseudomonadota</taxon>
        <taxon>Gammaproteobacteria</taxon>
        <taxon>Legionellales</taxon>
        <taxon>Legionellaceae</taxon>
        <taxon>Legionella</taxon>
    </lineage>
</organism>
<name>A0A0W0R3K0_9GAMM</name>
<dbReference type="InterPro" id="IPR002347">
    <property type="entry name" value="SDR_fam"/>
</dbReference>
<evidence type="ECO:0000256" key="4">
    <source>
        <dbReference type="SAM" id="Phobius"/>
    </source>
</evidence>